<evidence type="ECO:0000313" key="8">
    <source>
        <dbReference type="EMBL" id="MBJ2118505.1"/>
    </source>
</evidence>
<proteinExistence type="predicted"/>
<keyword evidence="5" id="KW-0411">Iron-sulfur</keyword>
<protein>
    <submittedName>
        <fullName evidence="8">Hydrogenase 4 subunit H</fullName>
    </submittedName>
    <submittedName>
        <fullName evidence="7">NADH-quinone oxidoreductase subunit 9</fullName>
    </submittedName>
</protein>
<gene>
    <name evidence="7" type="primary">nqo9</name>
    <name evidence="8" type="synonym">hyfH</name>
    <name evidence="7" type="ORF">BN1804_02619</name>
    <name evidence="8" type="ORF">JFQ69_12645</name>
</gene>
<dbReference type="GO" id="GO:0009060">
    <property type="term" value="P:aerobic respiration"/>
    <property type="evidence" value="ECO:0007669"/>
    <property type="project" value="TreeGrafter"/>
</dbReference>
<dbReference type="Gene3D" id="3.30.70.3270">
    <property type="match status" value="1"/>
</dbReference>
<dbReference type="GO" id="GO:0051539">
    <property type="term" value="F:4 iron, 4 sulfur cluster binding"/>
    <property type="evidence" value="ECO:0007669"/>
    <property type="project" value="UniProtKB-KW"/>
</dbReference>
<keyword evidence="2" id="KW-0479">Metal-binding</keyword>
<dbReference type="SUPFAM" id="SSF54862">
    <property type="entry name" value="4Fe-4S ferredoxins"/>
    <property type="match status" value="1"/>
</dbReference>
<reference evidence="8 10" key="3">
    <citation type="submission" date="2020-12" db="EMBL/GenBank/DDBJ databases">
        <title>Enhanced detection system for hospital associated transmission using whole genome sequencing surveillance.</title>
        <authorList>
            <person name="Harrison L.H."/>
            <person name="Van Tyne D."/>
            <person name="Marsh J.W."/>
            <person name="Griffith M.P."/>
            <person name="Snyder D.J."/>
            <person name="Cooper V.S."/>
            <person name="Mustapha M."/>
        </authorList>
    </citation>
    <scope>NUCLEOTIDE SEQUENCE [LARGE SCALE GENOMIC DNA]</scope>
    <source>
        <strain evidence="8 10">PR00195</strain>
    </source>
</reference>
<evidence type="ECO:0000256" key="4">
    <source>
        <dbReference type="ARBA" id="ARBA00023004"/>
    </source>
</evidence>
<evidence type="ECO:0000256" key="1">
    <source>
        <dbReference type="ARBA" id="ARBA00022485"/>
    </source>
</evidence>
<dbReference type="NCBIfam" id="NF006076">
    <property type="entry name" value="PRK08222.1"/>
    <property type="match status" value="1"/>
</dbReference>
<dbReference type="Pfam" id="PF12838">
    <property type="entry name" value="Fer4_7"/>
    <property type="match status" value="1"/>
</dbReference>
<name>A0A0G4QDP3_9GAMM</name>
<dbReference type="GO" id="GO:0046872">
    <property type="term" value="F:metal ion binding"/>
    <property type="evidence" value="ECO:0007669"/>
    <property type="project" value="UniProtKB-KW"/>
</dbReference>
<dbReference type="InterPro" id="IPR017900">
    <property type="entry name" value="4Fe4S_Fe_S_CS"/>
</dbReference>
<dbReference type="RefSeq" id="WP_006536159.1">
    <property type="nucleotide sequence ID" value="NZ_CAXOKJ010000019.1"/>
</dbReference>
<reference evidence="9" key="2">
    <citation type="submission" date="2015-06" db="EMBL/GenBank/DDBJ databases">
        <authorList>
            <person name="Urmite Genomes"/>
        </authorList>
    </citation>
    <scope>NUCLEOTIDE SEQUENCE [LARGE SCALE GENOMIC DNA]</scope>
    <source>
        <strain evidence="9">CSUR P1867</strain>
    </source>
</reference>
<dbReference type="Proteomes" id="UP000619976">
    <property type="component" value="Unassembled WGS sequence"/>
</dbReference>
<evidence type="ECO:0000313" key="10">
    <source>
        <dbReference type="Proteomes" id="UP000619976"/>
    </source>
</evidence>
<dbReference type="GeneID" id="76524244"/>
<dbReference type="GO" id="GO:0003954">
    <property type="term" value="F:NADH dehydrogenase activity"/>
    <property type="evidence" value="ECO:0007669"/>
    <property type="project" value="TreeGrafter"/>
</dbReference>
<sequence length="184" mass="20761">MLKLFKTIIKTGEATTKYPFKPLDLPDGFRGKPEYDAEQCIVCGACTAACPANALTMETNLETGERHWQLFIGRCIYCGRCEEVCPTRAIVLSDMFETAVTKKSDLYIKGTFKLLNCRECHQPFTPRKSVDYAMALLVQSGWDEQTVEAMRPQFETCPECKRKHNLLSDGRENISMGEIGSTIK</sequence>
<evidence type="ECO:0000313" key="9">
    <source>
        <dbReference type="Proteomes" id="UP000183920"/>
    </source>
</evidence>
<organism evidence="7 9">
    <name type="scientific">Proteus penneri</name>
    <dbReference type="NCBI Taxonomy" id="102862"/>
    <lineage>
        <taxon>Bacteria</taxon>
        <taxon>Pseudomonadati</taxon>
        <taxon>Pseudomonadota</taxon>
        <taxon>Gammaproteobacteria</taxon>
        <taxon>Enterobacterales</taxon>
        <taxon>Morganellaceae</taxon>
        <taxon>Proteus</taxon>
    </lineage>
</organism>
<evidence type="ECO:0000313" key="7">
    <source>
        <dbReference type="EMBL" id="CRL63694.1"/>
    </source>
</evidence>
<dbReference type="PANTHER" id="PTHR10849:SF35">
    <property type="entry name" value="FORMATE HYDROGENLYASE SUBUNIT 6-RELATED"/>
    <property type="match status" value="1"/>
</dbReference>
<evidence type="ECO:0000256" key="5">
    <source>
        <dbReference type="ARBA" id="ARBA00023014"/>
    </source>
</evidence>
<dbReference type="PANTHER" id="PTHR10849">
    <property type="entry name" value="NADH DEHYDROGENASE UBIQUINONE IRON-SULFUR PROTEIN 8, MITOCHONDRIAL"/>
    <property type="match status" value="1"/>
</dbReference>
<evidence type="ECO:0000259" key="6">
    <source>
        <dbReference type="PROSITE" id="PS51379"/>
    </source>
</evidence>
<evidence type="ECO:0000256" key="2">
    <source>
        <dbReference type="ARBA" id="ARBA00022723"/>
    </source>
</evidence>
<feature type="domain" description="4Fe-4S ferredoxin-type" evidence="6">
    <location>
        <begin position="66"/>
        <end position="95"/>
    </location>
</feature>
<dbReference type="EMBL" id="CVRY01000005">
    <property type="protein sequence ID" value="CRL63694.1"/>
    <property type="molecule type" value="Genomic_DNA"/>
</dbReference>
<dbReference type="NCBIfam" id="NF009053">
    <property type="entry name" value="PRK12387.1"/>
    <property type="match status" value="1"/>
</dbReference>
<dbReference type="Proteomes" id="UP000183920">
    <property type="component" value="Unassembled WGS sequence"/>
</dbReference>
<keyword evidence="4" id="KW-0408">Iron</keyword>
<dbReference type="AlphaFoldDB" id="A0A0G4QDP3"/>
<keyword evidence="10" id="KW-1185">Reference proteome</keyword>
<dbReference type="InterPro" id="IPR017896">
    <property type="entry name" value="4Fe4S_Fe-S-bd"/>
</dbReference>
<dbReference type="GO" id="GO:0016020">
    <property type="term" value="C:membrane"/>
    <property type="evidence" value="ECO:0007669"/>
    <property type="project" value="InterPro"/>
</dbReference>
<dbReference type="InterPro" id="IPR010226">
    <property type="entry name" value="NADH_quinone_OxRdtase_chainI"/>
</dbReference>
<reference evidence="7" key="1">
    <citation type="submission" date="2015-06" db="EMBL/GenBank/DDBJ databases">
        <authorList>
            <person name="Urmite Genomes Urmite Genomes"/>
        </authorList>
    </citation>
    <scope>NUCLEOTIDE SEQUENCE [LARGE SCALE GENOMIC DNA]</scope>
    <source>
        <strain evidence="7">CSUR P1867</strain>
    </source>
</reference>
<accession>A0A379EQI0</accession>
<evidence type="ECO:0000256" key="3">
    <source>
        <dbReference type="ARBA" id="ARBA00022737"/>
    </source>
</evidence>
<keyword evidence="3" id="KW-0677">Repeat</keyword>
<accession>A0A0G4QDP3</accession>
<dbReference type="PROSITE" id="PS51379">
    <property type="entry name" value="4FE4S_FER_2"/>
    <property type="match status" value="2"/>
</dbReference>
<dbReference type="PROSITE" id="PS00198">
    <property type="entry name" value="4FE4S_FER_1"/>
    <property type="match status" value="2"/>
</dbReference>
<feature type="domain" description="4Fe-4S ferredoxin-type" evidence="6">
    <location>
        <begin position="31"/>
        <end position="60"/>
    </location>
</feature>
<keyword evidence="1" id="KW-0004">4Fe-4S</keyword>
<dbReference type="EMBL" id="JAEKCB010000006">
    <property type="protein sequence ID" value="MBJ2118505.1"/>
    <property type="molecule type" value="Genomic_DNA"/>
</dbReference>